<name>A0A7N9AL82_9TELE</name>
<keyword evidence="2" id="KW-1185">Reference proteome</keyword>
<dbReference type="Proteomes" id="UP000261640">
    <property type="component" value="Unplaced"/>
</dbReference>
<sequence>MSMAKIKTLLWGAGSTECGISQGNNLRPDGPAEQALIYHQMMEGLTLSDKFSKTHTHMQTMLPSFAVHLKVPADMVMASSLADAIIFLNIASPFCFRLLCFQLLKDRPTSKASWPPHCLTCLQGYDVLKDL</sequence>
<proteinExistence type="predicted"/>
<evidence type="ECO:0000313" key="2">
    <source>
        <dbReference type="Proteomes" id="UP000261640"/>
    </source>
</evidence>
<accession>A0A7N9AL82</accession>
<protein>
    <submittedName>
        <fullName evidence="1">Uncharacterized protein</fullName>
    </submittedName>
</protein>
<reference evidence="1" key="2">
    <citation type="submission" date="2025-09" db="UniProtKB">
        <authorList>
            <consortium name="Ensembl"/>
        </authorList>
    </citation>
    <scope>IDENTIFICATION</scope>
</reference>
<reference evidence="1" key="1">
    <citation type="submission" date="2025-08" db="UniProtKB">
        <authorList>
            <consortium name="Ensembl"/>
        </authorList>
    </citation>
    <scope>IDENTIFICATION</scope>
</reference>
<dbReference type="InParanoid" id="A0A7N9AL82"/>
<dbReference type="AlphaFoldDB" id="A0A7N9AL82"/>
<organism evidence="1 2">
    <name type="scientific">Mastacembelus armatus</name>
    <name type="common">zig-zag eel</name>
    <dbReference type="NCBI Taxonomy" id="205130"/>
    <lineage>
        <taxon>Eukaryota</taxon>
        <taxon>Metazoa</taxon>
        <taxon>Chordata</taxon>
        <taxon>Craniata</taxon>
        <taxon>Vertebrata</taxon>
        <taxon>Euteleostomi</taxon>
        <taxon>Actinopterygii</taxon>
        <taxon>Neopterygii</taxon>
        <taxon>Teleostei</taxon>
        <taxon>Neoteleostei</taxon>
        <taxon>Acanthomorphata</taxon>
        <taxon>Anabantaria</taxon>
        <taxon>Synbranchiformes</taxon>
        <taxon>Mastacembelidae</taxon>
        <taxon>Mastacembelus</taxon>
    </lineage>
</organism>
<dbReference type="Ensembl" id="ENSMAMT00000060872.1">
    <property type="protein sequence ID" value="ENSMAMP00000040746.1"/>
    <property type="gene ID" value="ENSMAMG00000027225.1"/>
</dbReference>
<evidence type="ECO:0000313" key="1">
    <source>
        <dbReference type="Ensembl" id="ENSMAMP00000040746.1"/>
    </source>
</evidence>